<comment type="caution">
    <text evidence="5">The sequence shown here is derived from an EMBL/GenBank/DDBJ whole genome shotgun (WGS) entry which is preliminary data.</text>
</comment>
<sequence>MIIPLAEAATLELAGGKAVNLARLISAGLPVPGGFVVTTAAYRQASGDCEIPADIAAQIREAYERMGSPMVAARSSATAEDMPDASMAGQYETFLNLTGADALLDAVSRCWKSMRSERLRAYLREQGIVPESVAMAVVVQELVPADLAGVLFTADPQTGSTDDMLVEAAWGLGEGVVSGTVQPDRVRLRASDGQVLDYHVAEKLTRLAPGGQDFEEVPENERRRACLRSETLHRLWELGRQAERHFGGPQDIEWAVVSGEVRILQSRNITTLREAALRHGRPAAIRKQLEQAIADGHGPWVRHNMDETLPNPTPLTWSLIGPFMSGDGGFGKMHRLVGFEPSPAVANAGFLDLIGGRLYMDCSRMPEMFAAAYPFAYDPELLRTNPDAAQQPPTLVKGSLKAQAEAAKLGVSVTDNLRKQAVDLDQRFDKDFIPAVTAWCAAQDARDLSALSDAELITFWDAACSTVLDDFGVTAFLPSMIEALATADLLAFLEEHAWDDDPDSLLHQLVVGQSPDQTFLSNIRLQELAQGKLSRADWLKDFGDRGPGEFDLASPRWNERPQDLEALSARLANETPLTELHEKRRKEADEALENLRASLSPELADELGGYVDLASRYVRFREDGKHYLMLAYARLRKIALEFARRLDLGGEIFFLEADEISEALLTGFVPMDRIAHRKHLRNADKSLSLPRVIEESDLATLGLPCIASDATAWAAHPLSPGTSTGPARIVHSPDSAGDLGDDYILICPSTDPSWTPLFIGASGLILERGGMLSHGAIVARELGLPSVVLDDATQLFKDGETLTLDAVGGRVIRGAAETASNNSENTSIERALQPPPPGKRERQSNRRGLIFALLWAVFLAAVWFLPPAILQDPIFGALDVILWPLVATIGMPGTVAVIAGFFAILPLVLQKFFTDNERLMAARDRSAKLRKLALDLPSDSPRREAMNMLAAPVTMRVLKAAMTSLAFVLGPMMLVFLWLPARLDPASWNAETGQTVTVLAEVSGDWQSPLELRVPEPLSIDPIIPATQTLPPIRETLEELRAEWSQASDTSEYPWEIQAASDHVREVMLGSLNRYLAGEIPAQKLSWRVVVPEGAEGHHLVSLHSDGSESVPLTLAFGNAKPPELAETLPSSGPISLLKVVYPRALVQNKFWAPFGDYDFGWLGVYLLAYLPIMIIAKKLLKVA</sequence>
<dbReference type="InterPro" id="IPR008279">
    <property type="entry name" value="PEP-util_enz_mobile_dom"/>
</dbReference>
<dbReference type="SUPFAM" id="SSF56059">
    <property type="entry name" value="Glutathione synthetase ATP-binding domain-like"/>
    <property type="match status" value="1"/>
</dbReference>
<dbReference type="Pfam" id="PF00391">
    <property type="entry name" value="PEP-utilizers"/>
    <property type="match status" value="1"/>
</dbReference>
<evidence type="ECO:0000256" key="1">
    <source>
        <dbReference type="SAM" id="MobiDB-lite"/>
    </source>
</evidence>
<dbReference type="RefSeq" id="WP_379709498.1">
    <property type="nucleotide sequence ID" value="NZ_JBHTBS010000002.1"/>
</dbReference>
<evidence type="ECO:0000259" key="3">
    <source>
        <dbReference type="Pfam" id="PF00391"/>
    </source>
</evidence>
<dbReference type="Gene3D" id="3.30.470.20">
    <property type="entry name" value="ATP-grasp fold, B domain"/>
    <property type="match status" value="1"/>
</dbReference>
<feature type="compositionally biased region" description="Polar residues" evidence="1">
    <location>
        <begin position="818"/>
        <end position="828"/>
    </location>
</feature>
<protein>
    <submittedName>
        <fullName evidence="5">PEP/pyruvate-binding domain-containing protein</fullName>
    </submittedName>
</protein>
<dbReference type="Proteomes" id="UP001596472">
    <property type="component" value="Unassembled WGS sequence"/>
</dbReference>
<dbReference type="SUPFAM" id="SSF52009">
    <property type="entry name" value="Phosphohistidine domain"/>
    <property type="match status" value="1"/>
</dbReference>
<keyword evidence="2" id="KW-1133">Transmembrane helix</keyword>
<evidence type="ECO:0000313" key="5">
    <source>
        <dbReference type="EMBL" id="MFC7336380.1"/>
    </source>
</evidence>
<evidence type="ECO:0000313" key="6">
    <source>
        <dbReference type="Proteomes" id="UP001596472"/>
    </source>
</evidence>
<organism evidence="5 6">
    <name type="scientific">Haloferula chungangensis</name>
    <dbReference type="NCBI Taxonomy" id="1048331"/>
    <lineage>
        <taxon>Bacteria</taxon>
        <taxon>Pseudomonadati</taxon>
        <taxon>Verrucomicrobiota</taxon>
        <taxon>Verrucomicrobiia</taxon>
        <taxon>Verrucomicrobiales</taxon>
        <taxon>Verrucomicrobiaceae</taxon>
        <taxon>Haloferula</taxon>
    </lineage>
</organism>
<dbReference type="PANTHER" id="PTHR43615:SF1">
    <property type="entry name" value="PPDK_N DOMAIN-CONTAINING PROTEIN"/>
    <property type="match status" value="1"/>
</dbReference>
<dbReference type="EMBL" id="JBHTBS010000002">
    <property type="protein sequence ID" value="MFC7336380.1"/>
    <property type="molecule type" value="Genomic_DNA"/>
</dbReference>
<dbReference type="Pfam" id="PF01326">
    <property type="entry name" value="PPDK_N"/>
    <property type="match status" value="1"/>
</dbReference>
<keyword evidence="6" id="KW-1185">Reference proteome</keyword>
<dbReference type="InterPro" id="IPR036637">
    <property type="entry name" value="Phosphohistidine_dom_sf"/>
</dbReference>
<keyword evidence="2" id="KW-0472">Membrane</keyword>
<name>A0ABW2L4E1_9BACT</name>
<feature type="domain" description="Pyruvate phosphate dikinase AMP/ATP-binding" evidence="4">
    <location>
        <begin position="48"/>
        <end position="276"/>
    </location>
</feature>
<dbReference type="InterPro" id="IPR013815">
    <property type="entry name" value="ATP_grasp_subdomain_1"/>
</dbReference>
<dbReference type="PANTHER" id="PTHR43615">
    <property type="entry name" value="PHOSPHOENOLPYRUVATE SYNTHASE-RELATED"/>
    <property type="match status" value="1"/>
</dbReference>
<evidence type="ECO:0000256" key="2">
    <source>
        <dbReference type="SAM" id="Phobius"/>
    </source>
</evidence>
<dbReference type="InterPro" id="IPR002192">
    <property type="entry name" value="PPDK_AMP/ATP-bd"/>
</dbReference>
<feature type="transmembrane region" description="Helical" evidence="2">
    <location>
        <begin position="1160"/>
        <end position="1177"/>
    </location>
</feature>
<dbReference type="InterPro" id="IPR051549">
    <property type="entry name" value="PEP_Utilizing_Enz"/>
</dbReference>
<proteinExistence type="predicted"/>
<dbReference type="Gene3D" id="3.50.30.10">
    <property type="entry name" value="Phosphohistidine domain"/>
    <property type="match status" value="1"/>
</dbReference>
<feature type="transmembrane region" description="Helical" evidence="2">
    <location>
        <begin position="849"/>
        <end position="869"/>
    </location>
</feature>
<keyword evidence="2" id="KW-0812">Transmembrane</keyword>
<feature type="region of interest" description="Disordered" evidence="1">
    <location>
        <begin position="818"/>
        <end position="843"/>
    </location>
</feature>
<dbReference type="Gene3D" id="3.30.1490.20">
    <property type="entry name" value="ATP-grasp fold, A domain"/>
    <property type="match status" value="2"/>
</dbReference>
<accession>A0ABW2L4E1</accession>
<feature type="transmembrane region" description="Helical" evidence="2">
    <location>
        <begin position="881"/>
        <end position="909"/>
    </location>
</feature>
<reference evidence="6" key="1">
    <citation type="journal article" date="2019" name="Int. J. Syst. Evol. Microbiol.">
        <title>The Global Catalogue of Microorganisms (GCM) 10K type strain sequencing project: providing services to taxonomists for standard genome sequencing and annotation.</title>
        <authorList>
            <consortium name="The Broad Institute Genomics Platform"/>
            <consortium name="The Broad Institute Genome Sequencing Center for Infectious Disease"/>
            <person name="Wu L."/>
            <person name="Ma J."/>
        </authorList>
    </citation>
    <scope>NUCLEOTIDE SEQUENCE [LARGE SCALE GENOMIC DNA]</scope>
    <source>
        <strain evidence="6">CGMCC 4.1467</strain>
    </source>
</reference>
<feature type="domain" description="PEP-utilising enzyme mobile" evidence="3">
    <location>
        <begin position="741"/>
        <end position="807"/>
    </location>
</feature>
<evidence type="ECO:0000259" key="4">
    <source>
        <dbReference type="Pfam" id="PF01326"/>
    </source>
</evidence>
<feature type="transmembrane region" description="Helical" evidence="2">
    <location>
        <begin position="957"/>
        <end position="979"/>
    </location>
</feature>
<gene>
    <name evidence="5" type="ORF">ACFQY0_04255</name>
</gene>